<dbReference type="EMBL" id="NMUH01004822">
    <property type="protein sequence ID" value="MQM10925.1"/>
    <property type="molecule type" value="Genomic_DNA"/>
</dbReference>
<feature type="compositionally biased region" description="Acidic residues" evidence="1">
    <location>
        <begin position="19"/>
        <end position="39"/>
    </location>
</feature>
<proteinExistence type="predicted"/>
<protein>
    <submittedName>
        <fullName evidence="2">Uncharacterized protein</fullName>
    </submittedName>
</protein>
<dbReference type="Proteomes" id="UP000652761">
    <property type="component" value="Unassembled WGS sequence"/>
</dbReference>
<evidence type="ECO:0000313" key="3">
    <source>
        <dbReference type="Proteomes" id="UP000652761"/>
    </source>
</evidence>
<evidence type="ECO:0000256" key="1">
    <source>
        <dbReference type="SAM" id="MobiDB-lite"/>
    </source>
</evidence>
<feature type="region of interest" description="Disordered" evidence="1">
    <location>
        <begin position="1"/>
        <end position="39"/>
    </location>
</feature>
<name>A0A843X1G0_COLES</name>
<feature type="non-terminal residue" evidence="2">
    <location>
        <position position="373"/>
    </location>
</feature>
<feature type="compositionally biased region" description="Basic and acidic residues" evidence="1">
    <location>
        <begin position="1"/>
        <end position="18"/>
    </location>
</feature>
<dbReference type="InterPro" id="IPR004252">
    <property type="entry name" value="Probable_transposase_24"/>
</dbReference>
<organism evidence="2 3">
    <name type="scientific">Colocasia esculenta</name>
    <name type="common">Wild taro</name>
    <name type="synonym">Arum esculentum</name>
    <dbReference type="NCBI Taxonomy" id="4460"/>
    <lineage>
        <taxon>Eukaryota</taxon>
        <taxon>Viridiplantae</taxon>
        <taxon>Streptophyta</taxon>
        <taxon>Embryophyta</taxon>
        <taxon>Tracheophyta</taxon>
        <taxon>Spermatophyta</taxon>
        <taxon>Magnoliopsida</taxon>
        <taxon>Liliopsida</taxon>
        <taxon>Araceae</taxon>
        <taxon>Aroideae</taxon>
        <taxon>Colocasieae</taxon>
        <taxon>Colocasia</taxon>
    </lineage>
</organism>
<reference evidence="2" key="1">
    <citation type="submission" date="2017-07" db="EMBL/GenBank/DDBJ databases">
        <title>Taro Niue Genome Assembly and Annotation.</title>
        <authorList>
            <person name="Atibalentja N."/>
            <person name="Keating K."/>
            <person name="Fields C.J."/>
        </authorList>
    </citation>
    <scope>NUCLEOTIDE SEQUENCE</scope>
    <source>
        <strain evidence="2">Niue_2</strain>
        <tissue evidence="2">Leaf</tissue>
    </source>
</reference>
<comment type="caution">
    <text evidence="2">The sequence shown here is derived from an EMBL/GenBank/DDBJ whole genome shotgun (WGS) entry which is preliminary data.</text>
</comment>
<keyword evidence="3" id="KW-1185">Reference proteome</keyword>
<gene>
    <name evidence="2" type="ORF">Taro_043827</name>
</gene>
<sequence>GNEHEEVDPRDLERKVESDVEEDSRDDEDEFEDDDEDDAELNIYGTWRTESDGFHVRWPRVRDPVHDRDCLHVHAGRPCDRDRLPAKHASSATFPFFLSTRGKIDPGSASLLYYDAGPRTYSRTNGCMERVPGARPGCPRFAFTRPEDLPRARAIWESTAQTNLRKSMWEARDKAMKTTGNRDPMAWLDYGPVWLRRDYSESLCERWAAGPWQQRSQAAIRNRSTHPEKNVHNSGSVSYVTHSQKLHYEFERAPTFRELFDRTHKRKGTDDYVSESTRTIAETYDRTMAKRYAKGTPQPDLDPEAWVNAAGGPRKGRVYGFGDSLDTTPVLSSYASSIAPPAYASLSTAPPVSGVEEIRDLIREELRAQLQTQ</sequence>
<evidence type="ECO:0000313" key="2">
    <source>
        <dbReference type="EMBL" id="MQM10925.1"/>
    </source>
</evidence>
<accession>A0A843X1G0</accession>
<dbReference type="Pfam" id="PF03004">
    <property type="entry name" value="Transposase_24"/>
    <property type="match status" value="1"/>
</dbReference>
<dbReference type="AlphaFoldDB" id="A0A843X1G0"/>